<evidence type="ECO:0000259" key="1">
    <source>
        <dbReference type="Pfam" id="PF13336"/>
    </source>
</evidence>
<keyword evidence="3" id="KW-1185">Reference proteome</keyword>
<reference evidence="3" key="1">
    <citation type="journal article" date="2019" name="Int. J. Syst. Evol. Microbiol.">
        <title>The Global Catalogue of Microorganisms (GCM) 10K type strain sequencing project: providing services to taxonomists for standard genome sequencing and annotation.</title>
        <authorList>
            <consortium name="The Broad Institute Genomics Platform"/>
            <consortium name="The Broad Institute Genome Sequencing Center for Infectious Disease"/>
            <person name="Wu L."/>
            <person name="Ma J."/>
        </authorList>
    </citation>
    <scope>NUCLEOTIDE SEQUENCE [LARGE SCALE GENOMIC DNA]</scope>
    <source>
        <strain evidence="3">CGMCC 4.7283</strain>
    </source>
</reference>
<evidence type="ECO:0000313" key="3">
    <source>
        <dbReference type="Proteomes" id="UP001595973"/>
    </source>
</evidence>
<evidence type="ECO:0000313" key="2">
    <source>
        <dbReference type="EMBL" id="MFC4671398.1"/>
    </source>
</evidence>
<dbReference type="SUPFAM" id="SSF100950">
    <property type="entry name" value="NagB/RpiA/CoA transferase-like"/>
    <property type="match status" value="2"/>
</dbReference>
<dbReference type="Proteomes" id="UP001595973">
    <property type="component" value="Unassembled WGS sequence"/>
</dbReference>
<dbReference type="GO" id="GO:0016787">
    <property type="term" value="F:hydrolase activity"/>
    <property type="evidence" value="ECO:0007669"/>
    <property type="project" value="UniProtKB-KW"/>
</dbReference>
<keyword evidence="2" id="KW-0378">Hydrolase</keyword>
<organism evidence="2 3">
    <name type="scientific">Seohaeicola nanhaiensis</name>
    <dbReference type="NCBI Taxonomy" id="1387282"/>
    <lineage>
        <taxon>Bacteria</taxon>
        <taxon>Pseudomonadati</taxon>
        <taxon>Pseudomonadota</taxon>
        <taxon>Alphaproteobacteria</taxon>
        <taxon>Rhodobacterales</taxon>
        <taxon>Roseobacteraceae</taxon>
        <taxon>Seohaeicola</taxon>
    </lineage>
</organism>
<sequence length="423" mass="44353">MQAIPAGQFSFASVLHPGDRIVVGQGTAEPRTLVRRLLEEARAGLLPEVMVFLGPVYSDSFAGDLPDGIRFESYCGIGGVSALAKAGRVDIYPAHLSAIERDIRAGRFRVDVALVSLRPALSGGGLNLGLARDYAYSAACRARSVIGELQPDMPACHGGELDPSLPLTALVQAETGVLHLPVPPLDTVTQVIAQRVAGLIPDGAVLQMGVGTIPSAVCSALTTHRDLGVHSGTIGDGIVDLAESGALTNARKERDKGVSIAGILMGTKRLYDFAHDNPALRLAGQEETHALDVLAGLSRLHAINSALEVDLTGQIGSETVGGRYMGAIGGQVDFVRGALLSPGGRAIIALPSVTGKGLSRIVNRVDTVTCARADADTIVTEHGVAELRGQPIGERVRRMIAVAAPEHREALERGWRDEQAGRR</sequence>
<dbReference type="Gene3D" id="3.40.1080.20">
    <property type="entry name" value="Acetyl-CoA hydrolase/transferase C-terminal domain"/>
    <property type="match status" value="1"/>
</dbReference>
<name>A0ABV9KN42_9RHOB</name>
<accession>A0ABV9KN42</accession>
<dbReference type="InterPro" id="IPR026888">
    <property type="entry name" value="AcetylCoA_hyd_C"/>
</dbReference>
<dbReference type="Gene3D" id="3.40.1080.10">
    <property type="entry name" value="Glutaconate Coenzyme A-transferase"/>
    <property type="match status" value="1"/>
</dbReference>
<dbReference type="InterPro" id="IPR038460">
    <property type="entry name" value="AcetylCoA_hyd_C_sf"/>
</dbReference>
<dbReference type="InterPro" id="IPR037171">
    <property type="entry name" value="NagB/RpiA_transferase-like"/>
</dbReference>
<proteinExistence type="predicted"/>
<dbReference type="Pfam" id="PF13336">
    <property type="entry name" value="AcetylCoA_hyd_C"/>
    <property type="match status" value="1"/>
</dbReference>
<comment type="caution">
    <text evidence="2">The sequence shown here is derived from an EMBL/GenBank/DDBJ whole genome shotgun (WGS) entry which is preliminary data.</text>
</comment>
<dbReference type="EMBL" id="JBHSGI010000033">
    <property type="protein sequence ID" value="MFC4671398.1"/>
    <property type="molecule type" value="Genomic_DNA"/>
</dbReference>
<dbReference type="PANTHER" id="PTHR21432:SF20">
    <property type="entry name" value="ACETYL-COA HYDROLASE"/>
    <property type="match status" value="1"/>
</dbReference>
<dbReference type="Gene3D" id="3.30.750.70">
    <property type="entry name" value="4-hydroxybutyrate coenzyme like domains"/>
    <property type="match status" value="1"/>
</dbReference>
<dbReference type="PANTHER" id="PTHR21432">
    <property type="entry name" value="ACETYL-COA HYDROLASE-RELATED"/>
    <property type="match status" value="1"/>
</dbReference>
<feature type="domain" description="Acetyl-CoA hydrolase/transferase C-terminal" evidence="1">
    <location>
        <begin position="266"/>
        <end position="413"/>
    </location>
</feature>
<dbReference type="RefSeq" id="WP_380721891.1">
    <property type="nucleotide sequence ID" value="NZ_JBHSGI010000033.1"/>
</dbReference>
<dbReference type="InterPro" id="IPR046433">
    <property type="entry name" value="ActCoA_hydro"/>
</dbReference>
<protein>
    <submittedName>
        <fullName evidence="2">Acetyl-CoA hydrolase/transferase family protein</fullName>
    </submittedName>
</protein>
<gene>
    <name evidence="2" type="ORF">ACFO5X_22790</name>
</gene>